<organism evidence="4 5">
    <name type="scientific">Phaedon cochleariae</name>
    <name type="common">Mustard beetle</name>
    <dbReference type="NCBI Taxonomy" id="80249"/>
    <lineage>
        <taxon>Eukaryota</taxon>
        <taxon>Metazoa</taxon>
        <taxon>Ecdysozoa</taxon>
        <taxon>Arthropoda</taxon>
        <taxon>Hexapoda</taxon>
        <taxon>Insecta</taxon>
        <taxon>Pterygota</taxon>
        <taxon>Neoptera</taxon>
        <taxon>Endopterygota</taxon>
        <taxon>Coleoptera</taxon>
        <taxon>Polyphaga</taxon>
        <taxon>Cucujiformia</taxon>
        <taxon>Chrysomeloidea</taxon>
        <taxon>Chrysomelidae</taxon>
        <taxon>Chrysomelinae</taxon>
        <taxon>Chrysomelini</taxon>
        <taxon>Phaedon</taxon>
    </lineage>
</organism>
<dbReference type="Proteomes" id="UP001153737">
    <property type="component" value="Chromosome 8"/>
</dbReference>
<feature type="domain" description="AB hydrolase-1" evidence="3">
    <location>
        <begin position="41"/>
        <end position="149"/>
    </location>
</feature>
<dbReference type="AlphaFoldDB" id="A0A9P0DXN2"/>
<dbReference type="InterPro" id="IPR000073">
    <property type="entry name" value="AB_hydrolase_1"/>
</dbReference>
<comment type="similarity">
    <text evidence="1">Belongs to the AB hydrolase superfamily.</text>
</comment>
<dbReference type="EMBL" id="OU896714">
    <property type="protein sequence ID" value="CAH1180406.1"/>
    <property type="molecule type" value="Genomic_DNA"/>
</dbReference>
<evidence type="ECO:0000259" key="3">
    <source>
        <dbReference type="Pfam" id="PF00561"/>
    </source>
</evidence>
<evidence type="ECO:0000313" key="5">
    <source>
        <dbReference type="Proteomes" id="UP001153737"/>
    </source>
</evidence>
<accession>A0A9P0DXN2</accession>
<name>A0A9P0DXN2_PHACE</name>
<reference evidence="4" key="2">
    <citation type="submission" date="2022-10" db="EMBL/GenBank/DDBJ databases">
        <authorList>
            <consortium name="ENA_rothamsted_submissions"/>
            <consortium name="culmorum"/>
            <person name="King R."/>
        </authorList>
    </citation>
    <scope>NUCLEOTIDE SEQUENCE</scope>
</reference>
<dbReference type="InterPro" id="IPR050266">
    <property type="entry name" value="AB_hydrolase_sf"/>
</dbReference>
<dbReference type="PANTHER" id="PTHR43798:SF14">
    <property type="entry name" value="SERINE HYDROLASE-LIKE PROTEIN DDB_G0286239"/>
    <property type="match status" value="1"/>
</dbReference>
<keyword evidence="2" id="KW-0378">Hydrolase</keyword>
<keyword evidence="5" id="KW-1185">Reference proteome</keyword>
<dbReference type="SUPFAM" id="SSF53474">
    <property type="entry name" value="alpha/beta-Hydrolases"/>
    <property type="match status" value="1"/>
</dbReference>
<dbReference type="Gene3D" id="3.40.50.1820">
    <property type="entry name" value="alpha/beta hydrolase"/>
    <property type="match status" value="1"/>
</dbReference>
<dbReference type="PANTHER" id="PTHR43798">
    <property type="entry name" value="MONOACYLGLYCEROL LIPASE"/>
    <property type="match status" value="1"/>
</dbReference>
<evidence type="ECO:0000313" key="4">
    <source>
        <dbReference type="EMBL" id="CAH1180406.1"/>
    </source>
</evidence>
<dbReference type="PRINTS" id="PR00111">
    <property type="entry name" value="ABHYDROLASE"/>
</dbReference>
<dbReference type="GO" id="GO:0016020">
    <property type="term" value="C:membrane"/>
    <property type="evidence" value="ECO:0007669"/>
    <property type="project" value="TreeGrafter"/>
</dbReference>
<proteinExistence type="inferred from homology"/>
<evidence type="ECO:0000256" key="2">
    <source>
        <dbReference type="ARBA" id="ARBA00022801"/>
    </source>
</evidence>
<dbReference type="InterPro" id="IPR029058">
    <property type="entry name" value="AB_hydrolase_fold"/>
</dbReference>
<sequence length="309" mass="34544">MNNHNKCNGQTGKEEEFLEVKVPVPWGHIAGKWWGSQDVQPIIAIHGWQDNCGTFDNLAPRLRSRGLSVFCVDLPGHGFSSHIPQGQSYYLFWDGVQYLRRIVKHFDWKNISVIGHSLGGGIAFLYAAIFPNEVEKYVSIDIASPSVRSPKKMVDVLGSSMDKFLAYESKPVLEVPCYDYEDMLDVLVDAHAGSINRSGCEIMLKRGMKSSKNGSGFVFTRDPRLKVSAAGFMTIEQVLEFASRITCEVLNIRASPGLKFDNPEHYTAVLDEMEKSAKRLERQVVEGTHHLHLNDADSVAPIICDFLLA</sequence>
<dbReference type="Pfam" id="PF00561">
    <property type="entry name" value="Abhydrolase_1"/>
    <property type="match status" value="1"/>
</dbReference>
<dbReference type="GO" id="GO:0016787">
    <property type="term" value="F:hydrolase activity"/>
    <property type="evidence" value="ECO:0007669"/>
    <property type="project" value="UniProtKB-KW"/>
</dbReference>
<protein>
    <recommendedName>
        <fullName evidence="3">AB hydrolase-1 domain-containing protein</fullName>
    </recommendedName>
</protein>
<gene>
    <name evidence="4" type="ORF">PHAECO_LOCUS12044</name>
</gene>
<reference evidence="4" key="1">
    <citation type="submission" date="2022-01" db="EMBL/GenBank/DDBJ databases">
        <authorList>
            <person name="King R."/>
        </authorList>
    </citation>
    <scope>NUCLEOTIDE SEQUENCE</scope>
</reference>
<evidence type="ECO:0000256" key="1">
    <source>
        <dbReference type="ARBA" id="ARBA00008645"/>
    </source>
</evidence>